<gene>
    <name evidence="10" type="primary">murG</name>
    <name evidence="14" type="ORF">EH32_11930</name>
</gene>
<dbReference type="SUPFAM" id="SSF53756">
    <property type="entry name" value="UDP-Glycosyltransferase/glycogen phosphorylase"/>
    <property type="match status" value="1"/>
</dbReference>
<dbReference type="GO" id="GO:0051991">
    <property type="term" value="F:UDP-N-acetyl-D-glucosamine:N-acetylmuramoyl-L-alanyl-D-glutamyl-meso-2,6-diaminopimelyl-D-alanyl-D-alanine-diphosphoundecaprenol 4-beta-N-acetylglucosaminlytransferase activity"/>
    <property type="evidence" value="ECO:0007669"/>
    <property type="project" value="RHEA"/>
</dbReference>
<feature type="region of interest" description="Disordered" evidence="11">
    <location>
        <begin position="388"/>
        <end position="408"/>
    </location>
</feature>
<dbReference type="PATRIC" id="fig|39960.10.peg.2446"/>
<evidence type="ECO:0000259" key="13">
    <source>
        <dbReference type="Pfam" id="PF04101"/>
    </source>
</evidence>
<dbReference type="HAMAP" id="MF_00033">
    <property type="entry name" value="MurG"/>
    <property type="match status" value="1"/>
</dbReference>
<evidence type="ECO:0000256" key="10">
    <source>
        <dbReference type="HAMAP-Rule" id="MF_00033"/>
    </source>
</evidence>
<keyword evidence="9 10" id="KW-0961">Cell wall biogenesis/degradation</keyword>
<dbReference type="GO" id="GO:0050511">
    <property type="term" value="F:undecaprenyldiphospho-muramoylpentapeptide beta-N-acetylglucosaminyltransferase activity"/>
    <property type="evidence" value="ECO:0007669"/>
    <property type="project" value="UniProtKB-UniRule"/>
</dbReference>
<evidence type="ECO:0000256" key="7">
    <source>
        <dbReference type="ARBA" id="ARBA00023136"/>
    </source>
</evidence>
<dbReference type="InterPro" id="IPR004276">
    <property type="entry name" value="GlycoTrans_28_N"/>
</dbReference>
<organism evidence="14 15">
    <name type="scientific">Erythrobacter litoralis</name>
    <dbReference type="NCBI Taxonomy" id="39960"/>
    <lineage>
        <taxon>Bacteria</taxon>
        <taxon>Pseudomonadati</taxon>
        <taxon>Pseudomonadota</taxon>
        <taxon>Alphaproteobacteria</taxon>
        <taxon>Sphingomonadales</taxon>
        <taxon>Erythrobacteraceae</taxon>
        <taxon>Erythrobacter/Porphyrobacter group</taxon>
        <taxon>Erythrobacter</taxon>
    </lineage>
</organism>
<keyword evidence="6 10" id="KW-0573">Peptidoglycan synthesis</keyword>
<feature type="binding site" evidence="10">
    <location>
        <position position="134"/>
    </location>
    <ligand>
        <name>UDP-N-acetyl-alpha-D-glucosamine</name>
        <dbReference type="ChEBI" id="CHEBI:57705"/>
    </ligand>
</feature>
<dbReference type="GO" id="GO:0005975">
    <property type="term" value="P:carbohydrate metabolic process"/>
    <property type="evidence" value="ECO:0007669"/>
    <property type="project" value="InterPro"/>
</dbReference>
<dbReference type="Pfam" id="PF03033">
    <property type="entry name" value="Glyco_transf_28"/>
    <property type="match status" value="1"/>
</dbReference>
<dbReference type="EMBL" id="JMIX01000006">
    <property type="protein sequence ID" value="KEO93419.1"/>
    <property type="molecule type" value="Genomic_DNA"/>
</dbReference>
<dbReference type="GO" id="GO:0071555">
    <property type="term" value="P:cell wall organization"/>
    <property type="evidence" value="ECO:0007669"/>
    <property type="project" value="UniProtKB-KW"/>
</dbReference>
<comment type="subcellular location">
    <subcellularLocation>
        <location evidence="10">Cell membrane</location>
        <topology evidence="10">Peripheral membrane protein</topology>
        <orientation evidence="10">Cytoplasmic side</orientation>
    </subcellularLocation>
</comment>
<keyword evidence="2 10" id="KW-0132">Cell division</keyword>
<dbReference type="Pfam" id="PF04101">
    <property type="entry name" value="Glyco_tran_28_C"/>
    <property type="match status" value="1"/>
</dbReference>
<comment type="function">
    <text evidence="10">Cell wall formation. Catalyzes the transfer of a GlcNAc subunit on undecaprenyl-pyrophosphoryl-MurNAc-pentapeptide (lipid intermediate I) to form undecaprenyl-pyrophosphoryl-MurNAc-(pentapeptide)GlcNAc (lipid intermediate II).</text>
</comment>
<dbReference type="UniPathway" id="UPA00219"/>
<evidence type="ECO:0000256" key="6">
    <source>
        <dbReference type="ARBA" id="ARBA00022984"/>
    </source>
</evidence>
<dbReference type="GO" id="GO:0009252">
    <property type="term" value="P:peptidoglycan biosynthetic process"/>
    <property type="evidence" value="ECO:0007669"/>
    <property type="project" value="UniProtKB-UniRule"/>
</dbReference>
<protein>
    <recommendedName>
        <fullName evidence="10">UDP-N-acetylglucosamine--N-acetylmuramyl-(pentapeptide) pyrophosphoryl-undecaprenol N-acetylglucosamine transferase</fullName>
        <ecNumber evidence="10">2.4.1.227</ecNumber>
    </recommendedName>
    <alternativeName>
        <fullName evidence="10">Undecaprenyl-PP-MurNAc-pentapeptide-UDPGlcNAc GlcNAc transferase</fullName>
    </alternativeName>
</protein>
<dbReference type="PANTHER" id="PTHR21015:SF22">
    <property type="entry name" value="GLYCOSYLTRANSFERASE"/>
    <property type="match status" value="1"/>
</dbReference>
<keyword evidence="15" id="KW-1185">Reference proteome</keyword>
<dbReference type="OrthoDB" id="9808936at2"/>
<evidence type="ECO:0000256" key="2">
    <source>
        <dbReference type="ARBA" id="ARBA00022618"/>
    </source>
</evidence>
<dbReference type="InterPro" id="IPR006009">
    <property type="entry name" value="GlcNAc_MurG"/>
</dbReference>
<feature type="domain" description="Glycosyl transferase family 28 C-terminal" evidence="13">
    <location>
        <begin position="199"/>
        <end position="363"/>
    </location>
</feature>
<comment type="caution">
    <text evidence="14">The sequence shown here is derived from an EMBL/GenBank/DDBJ whole genome shotgun (WGS) entry which is preliminary data.</text>
</comment>
<comment type="caution">
    <text evidence="10">Lacks conserved residue(s) required for the propagation of feature annotation.</text>
</comment>
<dbReference type="GO" id="GO:0005886">
    <property type="term" value="C:plasma membrane"/>
    <property type="evidence" value="ECO:0007669"/>
    <property type="project" value="UniProtKB-SubCell"/>
</dbReference>
<feature type="binding site" evidence="10">
    <location>
        <begin position="24"/>
        <end position="26"/>
    </location>
    <ligand>
        <name>UDP-N-acetyl-alpha-D-glucosamine</name>
        <dbReference type="ChEBI" id="CHEBI:57705"/>
    </ligand>
</feature>
<dbReference type="KEGG" id="elq:Ga0102493_11195"/>
<feature type="binding site" evidence="10">
    <location>
        <position position="306"/>
    </location>
    <ligand>
        <name>UDP-N-acetyl-alpha-D-glucosamine</name>
        <dbReference type="ChEBI" id="CHEBI:57705"/>
    </ligand>
</feature>
<dbReference type="InterPro" id="IPR007235">
    <property type="entry name" value="Glyco_trans_28_C"/>
</dbReference>
<dbReference type="Gene3D" id="3.40.50.2000">
    <property type="entry name" value="Glycogen Phosphorylase B"/>
    <property type="match status" value="2"/>
</dbReference>
<comment type="catalytic activity">
    <reaction evidence="10">
        <text>di-trans,octa-cis-undecaprenyl diphospho-N-acetyl-alpha-D-muramoyl-L-alanyl-D-glutamyl-meso-2,6-diaminopimeloyl-D-alanyl-D-alanine + UDP-N-acetyl-alpha-D-glucosamine = di-trans,octa-cis-undecaprenyl diphospho-[N-acetyl-alpha-D-glucosaminyl-(1-&gt;4)]-N-acetyl-alpha-D-muramoyl-L-alanyl-D-glutamyl-meso-2,6-diaminopimeloyl-D-alanyl-D-alanine + UDP + H(+)</text>
        <dbReference type="Rhea" id="RHEA:31227"/>
        <dbReference type="ChEBI" id="CHEBI:15378"/>
        <dbReference type="ChEBI" id="CHEBI:57705"/>
        <dbReference type="ChEBI" id="CHEBI:58223"/>
        <dbReference type="ChEBI" id="CHEBI:61387"/>
        <dbReference type="ChEBI" id="CHEBI:61388"/>
        <dbReference type="EC" id="2.4.1.227"/>
    </reaction>
</comment>
<keyword evidence="4 10" id="KW-0808">Transferase</keyword>
<reference evidence="14 15" key="1">
    <citation type="submission" date="2014-04" db="EMBL/GenBank/DDBJ databases">
        <title>A comprehensive comparison of genomes of Erythrobacter spp. Strains.</title>
        <authorList>
            <person name="Zheng Q."/>
        </authorList>
    </citation>
    <scope>NUCLEOTIDE SEQUENCE [LARGE SCALE GENOMIC DNA]</scope>
    <source>
        <strain evidence="14 15">DSM 8509</strain>
    </source>
</reference>
<keyword evidence="1 10" id="KW-1003">Cell membrane</keyword>
<comment type="pathway">
    <text evidence="10">Cell wall biogenesis; peptidoglycan biosynthesis.</text>
</comment>
<proteinExistence type="inferred from homology"/>
<evidence type="ECO:0000256" key="5">
    <source>
        <dbReference type="ARBA" id="ARBA00022960"/>
    </source>
</evidence>
<dbReference type="PANTHER" id="PTHR21015">
    <property type="entry name" value="UDP-N-ACETYLGLUCOSAMINE--N-ACETYLMURAMYL-(PENTAPEPTIDE) PYROPHOSPHORYL-UNDECAPRENOL N-ACETYLGLUCOSAMINE TRANSFERASE 1"/>
    <property type="match status" value="1"/>
</dbReference>
<comment type="similarity">
    <text evidence="10">Belongs to the glycosyltransferase 28 family. MurG subfamily.</text>
</comment>
<evidence type="ECO:0000313" key="15">
    <source>
        <dbReference type="Proteomes" id="UP000027866"/>
    </source>
</evidence>
<name>A0A074MIU2_9SPHN</name>
<dbReference type="GO" id="GO:0008360">
    <property type="term" value="P:regulation of cell shape"/>
    <property type="evidence" value="ECO:0007669"/>
    <property type="project" value="UniProtKB-KW"/>
</dbReference>
<feature type="binding site" evidence="10">
    <location>
        <position position="205"/>
    </location>
    <ligand>
        <name>UDP-N-acetyl-alpha-D-glucosamine</name>
        <dbReference type="ChEBI" id="CHEBI:57705"/>
    </ligand>
</feature>
<evidence type="ECO:0000256" key="3">
    <source>
        <dbReference type="ARBA" id="ARBA00022676"/>
    </source>
</evidence>
<evidence type="ECO:0000256" key="11">
    <source>
        <dbReference type="SAM" id="MobiDB-lite"/>
    </source>
</evidence>
<evidence type="ECO:0000256" key="9">
    <source>
        <dbReference type="ARBA" id="ARBA00023316"/>
    </source>
</evidence>
<evidence type="ECO:0000259" key="12">
    <source>
        <dbReference type="Pfam" id="PF03033"/>
    </source>
</evidence>
<evidence type="ECO:0000256" key="1">
    <source>
        <dbReference type="ARBA" id="ARBA00022475"/>
    </source>
</evidence>
<sequence>MTHATRQRARSGASRHFVLAAGGTGGHLIPAFALASELEARGHHVALVTDERGSNIPGRPEGLTAHVLPAGRFGRNPVKWIGGIRAVFEGRSMALRLFDAFEPSAVIGFGGYPALPALLAATSAKVPTVIHEQNAVLGRVNRLLAGRVDAIATSYRQVDRLKPKHARKVHLTGNPVREEVLALRDMDFPALTEEGLLRVLVTGGSQGARVLSEIVPDGLAMLPPALRSRLQVTQQCRPEDLEAVRARYAAHDIPAELGTYFEDMHERLADTHLFIGRAGASTIAELTGVGRPAILVPLAIATDDHQAANTREIVKAGGARMIRQEKFTAKELAKQIQALAQNPASLGNAAHGAFNCGRPDATKDLADLVESLGGIDLMDVIRVGESAPRGAAAAVRTQPSTRDEDMAA</sequence>
<evidence type="ECO:0000313" key="14">
    <source>
        <dbReference type="EMBL" id="KEO93419.1"/>
    </source>
</evidence>
<evidence type="ECO:0000256" key="8">
    <source>
        <dbReference type="ARBA" id="ARBA00023306"/>
    </source>
</evidence>
<dbReference type="RefSeq" id="WP_034903506.1">
    <property type="nucleotide sequence ID" value="NZ_CP017057.1"/>
</dbReference>
<dbReference type="GO" id="GO:0051301">
    <property type="term" value="P:cell division"/>
    <property type="evidence" value="ECO:0007669"/>
    <property type="project" value="UniProtKB-KW"/>
</dbReference>
<feature type="domain" description="Glycosyltransferase family 28 N-terminal" evidence="12">
    <location>
        <begin position="17"/>
        <end position="152"/>
    </location>
</feature>
<dbReference type="AlphaFoldDB" id="A0A074MIU2"/>
<accession>A0A074MIU2</accession>
<feature type="binding site" evidence="10">
    <location>
        <position position="177"/>
    </location>
    <ligand>
        <name>UDP-N-acetyl-alpha-D-glucosamine</name>
        <dbReference type="ChEBI" id="CHEBI:57705"/>
    </ligand>
</feature>
<keyword evidence="3 10" id="KW-0328">Glycosyltransferase</keyword>
<dbReference type="EC" id="2.4.1.227" evidence="10"/>
<dbReference type="CDD" id="cd03785">
    <property type="entry name" value="GT28_MurG"/>
    <property type="match status" value="1"/>
</dbReference>
<evidence type="ECO:0000256" key="4">
    <source>
        <dbReference type="ARBA" id="ARBA00022679"/>
    </source>
</evidence>
<keyword evidence="5 10" id="KW-0133">Cell shape</keyword>
<keyword evidence="7 10" id="KW-0472">Membrane</keyword>
<dbReference type="NCBIfam" id="TIGR01133">
    <property type="entry name" value="murG"/>
    <property type="match status" value="1"/>
</dbReference>
<dbReference type="Proteomes" id="UP000027866">
    <property type="component" value="Unassembled WGS sequence"/>
</dbReference>
<keyword evidence="8 10" id="KW-0131">Cell cycle</keyword>